<keyword evidence="1" id="KW-0472">Membrane</keyword>
<evidence type="ECO:0000256" key="1">
    <source>
        <dbReference type="SAM" id="Phobius"/>
    </source>
</evidence>
<protein>
    <recommendedName>
        <fullName evidence="2">Peptidase M12A domain-containing protein</fullName>
    </recommendedName>
</protein>
<keyword evidence="4" id="KW-1185">Reference proteome</keyword>
<keyword evidence="1" id="KW-0812">Transmembrane</keyword>
<evidence type="ECO:0000259" key="2">
    <source>
        <dbReference type="Pfam" id="PF01400"/>
    </source>
</evidence>
<dbReference type="InterPro" id="IPR024079">
    <property type="entry name" value="MetalloPept_cat_dom_sf"/>
</dbReference>
<dbReference type="EMBL" id="NKCI01000154">
    <property type="protein sequence ID" value="RSL51064.1"/>
    <property type="molecule type" value="Genomic_DNA"/>
</dbReference>
<dbReference type="STRING" id="1325734.A0A428PDE7"/>
<proteinExistence type="predicted"/>
<dbReference type="OrthoDB" id="291007at2759"/>
<comment type="caution">
    <text evidence="3">The sequence shown here is derived from an EMBL/GenBank/DDBJ whole genome shotgun (WGS) entry which is preliminary data.</text>
</comment>
<evidence type="ECO:0000313" key="4">
    <source>
        <dbReference type="Proteomes" id="UP000288168"/>
    </source>
</evidence>
<accession>A0A428PDE7</accession>
<reference evidence="3 4" key="1">
    <citation type="submission" date="2017-06" db="EMBL/GenBank/DDBJ databases">
        <title>Comparative genomic analysis of Ambrosia Fusariam Clade fungi.</title>
        <authorList>
            <person name="Stajich J.E."/>
            <person name="Carrillo J."/>
            <person name="Kijimoto T."/>
            <person name="Eskalen A."/>
            <person name="O'Donnell K."/>
            <person name="Kasson M."/>
        </authorList>
    </citation>
    <scope>NUCLEOTIDE SEQUENCE [LARGE SCALE GENOMIC DNA]</scope>
    <source>
        <strain evidence="3 4">NRRL62584</strain>
    </source>
</reference>
<dbReference type="SUPFAM" id="SSF55486">
    <property type="entry name" value="Metalloproteases ('zincins'), catalytic domain"/>
    <property type="match status" value="1"/>
</dbReference>
<dbReference type="AlphaFoldDB" id="A0A428PDE7"/>
<feature type="domain" description="Peptidase M12A" evidence="2">
    <location>
        <begin position="134"/>
        <end position="214"/>
    </location>
</feature>
<dbReference type="GO" id="GO:0006508">
    <property type="term" value="P:proteolysis"/>
    <property type="evidence" value="ECO:0007669"/>
    <property type="project" value="InterPro"/>
</dbReference>
<dbReference type="GO" id="GO:0004222">
    <property type="term" value="F:metalloendopeptidase activity"/>
    <property type="evidence" value="ECO:0007669"/>
    <property type="project" value="InterPro"/>
</dbReference>
<name>A0A428PDE7_9HYPO</name>
<sequence length="344" mass="39625">MDDVVNLGEDYRPIEFPTYDWGKNPSTDYYDHEWFWPLDKRVLTVSFVNGTNEEKNTIRDLVNEHYNTIKMGIRFKFLQDGDSAPPDIRVEMTNKCSSLDGCMATTALHHVPTMWLDMSLECPGGPIPKDFRQANILHEFGHALGLKHAHCHPDCKINWNFQSIQKKTGWTHQSIELQMRKLDGGIFGLMPYDQKSIMHYPIHKGDTHSMITTLKICHVLSKGDKKFLMAIYPPGGTDRTLKGVTERMLKPTSALLREGKKRRGLRSTTRQDLGHSDDREVFLNNPLIDNETEYLGNLFSDSKTESLGTVFLQTILPRGYRYEIVSIAFLYCMAMYLLYLVLFH</sequence>
<organism evidence="3 4">
    <name type="scientific">Fusarium duplospermum</name>
    <dbReference type="NCBI Taxonomy" id="1325734"/>
    <lineage>
        <taxon>Eukaryota</taxon>
        <taxon>Fungi</taxon>
        <taxon>Dikarya</taxon>
        <taxon>Ascomycota</taxon>
        <taxon>Pezizomycotina</taxon>
        <taxon>Sordariomycetes</taxon>
        <taxon>Hypocreomycetidae</taxon>
        <taxon>Hypocreales</taxon>
        <taxon>Nectriaceae</taxon>
        <taxon>Fusarium</taxon>
        <taxon>Fusarium solani species complex</taxon>
    </lineage>
</organism>
<dbReference type="InterPro" id="IPR001506">
    <property type="entry name" value="Peptidase_M12A"/>
</dbReference>
<gene>
    <name evidence="3" type="ORF">CEP54_011614</name>
</gene>
<dbReference type="Pfam" id="PF01400">
    <property type="entry name" value="Astacin"/>
    <property type="match status" value="1"/>
</dbReference>
<keyword evidence="1" id="KW-1133">Transmembrane helix</keyword>
<feature type="transmembrane region" description="Helical" evidence="1">
    <location>
        <begin position="324"/>
        <end position="343"/>
    </location>
</feature>
<dbReference type="Proteomes" id="UP000288168">
    <property type="component" value="Unassembled WGS sequence"/>
</dbReference>
<dbReference type="Gene3D" id="3.40.390.10">
    <property type="entry name" value="Collagenase (Catalytic Domain)"/>
    <property type="match status" value="1"/>
</dbReference>
<evidence type="ECO:0000313" key="3">
    <source>
        <dbReference type="EMBL" id="RSL51064.1"/>
    </source>
</evidence>